<dbReference type="GO" id="GO:0004674">
    <property type="term" value="F:protein serine/threonine kinase activity"/>
    <property type="evidence" value="ECO:0007669"/>
    <property type="project" value="TreeGrafter"/>
</dbReference>
<sequence>MVATQRLSTDSGLYPVCYELENLSMQGGPPIASGGFADIYKGYFKGQTVCLKAVRVYEKDAIKYVLKQFSKEAILWGQLSHPNVLPIYGLFHFENKVCIVAPWMDYGDLRKYLNNNPTANRLRLANDVLEGLSYLHNNGIIHGDLKGPNVLINNAGRAYLADFGISSGMDAKILAWTSHSSMSSKGGSVRWQAPELIDPEVDDLIRNTTASDIFTGEIPFPTYPDPRVTLRVMMGERPARPEKSSIAWSSWGLTEKVWLLMEECWVKNPDERPTTQQLSQRLIPWLTDDTRSTASGNFLPPASFRAKMGPPKKDLVSVSELENMLCQDAYPGSIMVHKGHNSSSFPGAASRARLPPSPFNDDDADKYNPYSSKNRTWIPPRGWEHAEHAWF</sequence>
<dbReference type="AlphaFoldDB" id="A0A9P7FUB5"/>
<dbReference type="EMBL" id="JABCKI010005834">
    <property type="protein sequence ID" value="KAG5637385.1"/>
    <property type="molecule type" value="Genomic_DNA"/>
</dbReference>
<accession>A0A9P7FUB5</accession>
<feature type="domain" description="Protein kinase" evidence="2">
    <location>
        <begin position="25"/>
        <end position="286"/>
    </location>
</feature>
<dbReference type="InterPro" id="IPR011009">
    <property type="entry name" value="Kinase-like_dom_sf"/>
</dbReference>
<dbReference type="OrthoDB" id="122279at2759"/>
<dbReference type="InterPro" id="IPR000719">
    <property type="entry name" value="Prot_kinase_dom"/>
</dbReference>
<evidence type="ECO:0000313" key="4">
    <source>
        <dbReference type="Proteomes" id="UP000717328"/>
    </source>
</evidence>
<dbReference type="SMART" id="SM00220">
    <property type="entry name" value="S_TKc"/>
    <property type="match status" value="1"/>
</dbReference>
<dbReference type="SUPFAM" id="SSF56112">
    <property type="entry name" value="Protein kinase-like (PK-like)"/>
    <property type="match status" value="1"/>
</dbReference>
<dbReference type="PRINTS" id="PR00109">
    <property type="entry name" value="TYRKINASE"/>
</dbReference>
<organism evidence="3 4">
    <name type="scientific">Sphagnurus paluster</name>
    <dbReference type="NCBI Taxonomy" id="117069"/>
    <lineage>
        <taxon>Eukaryota</taxon>
        <taxon>Fungi</taxon>
        <taxon>Dikarya</taxon>
        <taxon>Basidiomycota</taxon>
        <taxon>Agaricomycotina</taxon>
        <taxon>Agaricomycetes</taxon>
        <taxon>Agaricomycetidae</taxon>
        <taxon>Agaricales</taxon>
        <taxon>Tricholomatineae</taxon>
        <taxon>Lyophyllaceae</taxon>
        <taxon>Sphagnurus</taxon>
    </lineage>
</organism>
<dbReference type="Pfam" id="PF07714">
    <property type="entry name" value="PK_Tyr_Ser-Thr"/>
    <property type="match status" value="1"/>
</dbReference>
<evidence type="ECO:0000259" key="2">
    <source>
        <dbReference type="PROSITE" id="PS50011"/>
    </source>
</evidence>
<name>A0A9P7FUB5_9AGAR</name>
<dbReference type="PROSITE" id="PS50011">
    <property type="entry name" value="PROTEIN_KINASE_DOM"/>
    <property type="match status" value="1"/>
</dbReference>
<dbReference type="InterPro" id="IPR051681">
    <property type="entry name" value="Ser/Thr_Kinases-Pseudokinases"/>
</dbReference>
<protein>
    <recommendedName>
        <fullName evidence="2">Protein kinase domain-containing protein</fullName>
    </recommendedName>
</protein>
<dbReference type="GO" id="GO:0005524">
    <property type="term" value="F:ATP binding"/>
    <property type="evidence" value="ECO:0007669"/>
    <property type="project" value="InterPro"/>
</dbReference>
<evidence type="ECO:0000313" key="3">
    <source>
        <dbReference type="EMBL" id="KAG5637385.1"/>
    </source>
</evidence>
<dbReference type="Proteomes" id="UP000717328">
    <property type="component" value="Unassembled WGS sequence"/>
</dbReference>
<keyword evidence="4" id="KW-1185">Reference proteome</keyword>
<dbReference type="PROSITE" id="PS00108">
    <property type="entry name" value="PROTEIN_KINASE_ST"/>
    <property type="match status" value="1"/>
</dbReference>
<proteinExistence type="predicted"/>
<gene>
    <name evidence="3" type="ORF">H0H81_004762</name>
</gene>
<comment type="caution">
    <text evidence="3">The sequence shown here is derived from an EMBL/GenBank/DDBJ whole genome shotgun (WGS) entry which is preliminary data.</text>
</comment>
<dbReference type="Gene3D" id="1.10.510.10">
    <property type="entry name" value="Transferase(Phosphotransferase) domain 1"/>
    <property type="match status" value="1"/>
</dbReference>
<dbReference type="PANTHER" id="PTHR44329">
    <property type="entry name" value="SERINE/THREONINE-PROTEIN KINASE TNNI3K-RELATED"/>
    <property type="match status" value="1"/>
</dbReference>
<reference evidence="3" key="1">
    <citation type="submission" date="2021-02" db="EMBL/GenBank/DDBJ databases">
        <authorList>
            <person name="Nieuwenhuis M."/>
            <person name="Van De Peppel L.J.J."/>
        </authorList>
    </citation>
    <scope>NUCLEOTIDE SEQUENCE</scope>
    <source>
        <strain evidence="3">D49</strain>
    </source>
</reference>
<feature type="region of interest" description="Disordered" evidence="1">
    <location>
        <begin position="341"/>
        <end position="364"/>
    </location>
</feature>
<reference evidence="3" key="2">
    <citation type="submission" date="2021-10" db="EMBL/GenBank/DDBJ databases">
        <title>Phylogenomics reveals ancestral predisposition of the termite-cultivated fungus Termitomyces towards a domesticated lifestyle.</title>
        <authorList>
            <person name="Auxier B."/>
            <person name="Grum-Grzhimaylo A."/>
            <person name="Cardenas M.E."/>
            <person name="Lodge J.D."/>
            <person name="Laessoe T."/>
            <person name="Pedersen O."/>
            <person name="Smith M.E."/>
            <person name="Kuyper T.W."/>
            <person name="Franco-Molano E.A."/>
            <person name="Baroni T.J."/>
            <person name="Aanen D.K."/>
        </authorList>
    </citation>
    <scope>NUCLEOTIDE SEQUENCE</scope>
    <source>
        <strain evidence="3">D49</strain>
    </source>
</reference>
<dbReference type="InterPro" id="IPR001245">
    <property type="entry name" value="Ser-Thr/Tyr_kinase_cat_dom"/>
</dbReference>
<evidence type="ECO:0000256" key="1">
    <source>
        <dbReference type="SAM" id="MobiDB-lite"/>
    </source>
</evidence>
<dbReference type="InterPro" id="IPR008271">
    <property type="entry name" value="Ser/Thr_kinase_AS"/>
</dbReference>